<evidence type="ECO:0000256" key="6">
    <source>
        <dbReference type="ARBA" id="ARBA00023242"/>
    </source>
</evidence>
<dbReference type="CDD" id="cd00086">
    <property type="entry name" value="homeodomain"/>
    <property type="match status" value="1"/>
</dbReference>
<dbReference type="SMART" id="SM00389">
    <property type="entry name" value="HOX"/>
    <property type="match status" value="1"/>
</dbReference>
<organism evidence="11 12">
    <name type="scientific">Pocillopora damicornis</name>
    <name type="common">Cauliflower coral</name>
    <name type="synonym">Millepora damicornis</name>
    <dbReference type="NCBI Taxonomy" id="46731"/>
    <lineage>
        <taxon>Eukaryota</taxon>
        <taxon>Metazoa</taxon>
        <taxon>Cnidaria</taxon>
        <taxon>Anthozoa</taxon>
        <taxon>Hexacorallia</taxon>
        <taxon>Scleractinia</taxon>
        <taxon>Astrocoeniina</taxon>
        <taxon>Pocilloporidae</taxon>
        <taxon>Pocillopora</taxon>
    </lineage>
</organism>
<evidence type="ECO:0000256" key="3">
    <source>
        <dbReference type="ARBA" id="ARBA00022902"/>
    </source>
</evidence>
<evidence type="ECO:0000313" key="11">
    <source>
        <dbReference type="EMBL" id="RMX46449.1"/>
    </source>
</evidence>
<comment type="caution">
    <text evidence="11">The sequence shown here is derived from an EMBL/GenBank/DDBJ whole genome shotgun (WGS) entry which is preliminary data.</text>
</comment>
<evidence type="ECO:0000259" key="10">
    <source>
        <dbReference type="PROSITE" id="PS50071"/>
    </source>
</evidence>
<evidence type="ECO:0000256" key="2">
    <source>
        <dbReference type="ARBA" id="ARBA00022473"/>
    </source>
</evidence>
<dbReference type="SUPFAM" id="SSF46689">
    <property type="entry name" value="Homeodomain-like"/>
    <property type="match status" value="1"/>
</dbReference>
<evidence type="ECO:0000256" key="1">
    <source>
        <dbReference type="ARBA" id="ARBA00004123"/>
    </source>
</evidence>
<feature type="non-terminal residue" evidence="11">
    <location>
        <position position="1"/>
    </location>
</feature>
<keyword evidence="4 7" id="KW-0238">DNA-binding</keyword>
<evidence type="ECO:0000256" key="5">
    <source>
        <dbReference type="ARBA" id="ARBA00023155"/>
    </source>
</evidence>
<dbReference type="GO" id="GO:0005634">
    <property type="term" value="C:nucleus"/>
    <property type="evidence" value="ECO:0007669"/>
    <property type="project" value="UniProtKB-SubCell"/>
</dbReference>
<dbReference type="Proteomes" id="UP000275408">
    <property type="component" value="Unassembled WGS sequence"/>
</dbReference>
<feature type="region of interest" description="Disordered" evidence="9">
    <location>
        <begin position="104"/>
        <end position="171"/>
    </location>
</feature>
<keyword evidence="5 7" id="KW-0371">Homeobox</keyword>
<accession>A0A3M6TYT3</accession>
<dbReference type="Pfam" id="PF00046">
    <property type="entry name" value="Homeodomain"/>
    <property type="match status" value="1"/>
</dbReference>
<dbReference type="AlphaFoldDB" id="A0A3M6TYT3"/>
<keyword evidence="3" id="KW-0524">Neurogenesis</keyword>
<proteinExistence type="predicted"/>
<keyword evidence="6 7" id="KW-0539">Nucleus</keyword>
<reference evidence="11 12" key="1">
    <citation type="journal article" date="2018" name="Sci. Rep.">
        <title>Comparative analysis of the Pocillopora damicornis genome highlights role of immune system in coral evolution.</title>
        <authorList>
            <person name="Cunning R."/>
            <person name="Bay R.A."/>
            <person name="Gillette P."/>
            <person name="Baker A.C."/>
            <person name="Traylor-Knowles N."/>
        </authorList>
    </citation>
    <scope>NUCLEOTIDE SEQUENCE [LARGE SCALE GENOMIC DNA]</scope>
    <source>
        <strain evidence="11">RSMAS</strain>
        <tissue evidence="11">Whole animal</tissue>
    </source>
</reference>
<feature type="domain" description="Homeobox" evidence="10">
    <location>
        <begin position="48"/>
        <end position="108"/>
    </location>
</feature>
<dbReference type="OrthoDB" id="6159439at2759"/>
<dbReference type="InterPro" id="IPR001356">
    <property type="entry name" value="HD"/>
</dbReference>
<name>A0A3M6TYT3_POCDA</name>
<dbReference type="GO" id="GO:0045944">
    <property type="term" value="P:positive regulation of transcription by RNA polymerase II"/>
    <property type="evidence" value="ECO:0007669"/>
    <property type="project" value="UniProtKB-ARBA"/>
</dbReference>
<feature type="compositionally biased region" description="Low complexity" evidence="9">
    <location>
        <begin position="115"/>
        <end position="124"/>
    </location>
</feature>
<keyword evidence="2" id="KW-0217">Developmental protein</keyword>
<dbReference type="PANTHER" id="PTHR45793">
    <property type="entry name" value="HOMEOBOX PROTEIN"/>
    <property type="match status" value="1"/>
</dbReference>
<protein>
    <recommendedName>
        <fullName evidence="10">Homeobox domain-containing protein</fullName>
    </recommendedName>
</protein>
<keyword evidence="12" id="KW-1185">Reference proteome</keyword>
<feature type="DNA-binding region" description="Homeobox" evidence="7">
    <location>
        <begin position="50"/>
        <end position="109"/>
    </location>
</feature>
<dbReference type="FunFam" id="1.10.10.60:FF:000068">
    <property type="entry name" value="Orthodenticle homeobox 1"/>
    <property type="match status" value="1"/>
</dbReference>
<dbReference type="EMBL" id="RCHS01002704">
    <property type="protein sequence ID" value="RMX46449.1"/>
    <property type="molecule type" value="Genomic_DNA"/>
</dbReference>
<evidence type="ECO:0000256" key="8">
    <source>
        <dbReference type="RuleBase" id="RU000682"/>
    </source>
</evidence>
<dbReference type="GO" id="GO:0007399">
    <property type="term" value="P:nervous system development"/>
    <property type="evidence" value="ECO:0007669"/>
    <property type="project" value="UniProtKB-KW"/>
</dbReference>
<comment type="subcellular location">
    <subcellularLocation>
        <location evidence="1 7 8">Nucleus</location>
    </subcellularLocation>
</comment>
<feature type="compositionally biased region" description="Polar residues" evidence="9">
    <location>
        <begin position="152"/>
        <end position="170"/>
    </location>
</feature>
<dbReference type="InterPro" id="IPR017970">
    <property type="entry name" value="Homeobox_CS"/>
</dbReference>
<evidence type="ECO:0000256" key="7">
    <source>
        <dbReference type="PROSITE-ProRule" id="PRU00108"/>
    </source>
</evidence>
<dbReference type="PANTHER" id="PTHR45793:SF5">
    <property type="entry name" value="HOMEOTIC PROTEIN OCELLILESS"/>
    <property type="match status" value="1"/>
</dbReference>
<dbReference type="InterPro" id="IPR009057">
    <property type="entry name" value="Homeodomain-like_sf"/>
</dbReference>
<dbReference type="PROSITE" id="PS00027">
    <property type="entry name" value="HOMEOBOX_1"/>
    <property type="match status" value="1"/>
</dbReference>
<dbReference type="PROSITE" id="PS50071">
    <property type="entry name" value="HOMEOBOX_2"/>
    <property type="match status" value="1"/>
</dbReference>
<evidence type="ECO:0000313" key="12">
    <source>
        <dbReference type="Proteomes" id="UP000275408"/>
    </source>
</evidence>
<gene>
    <name evidence="11" type="ORF">pdam_00000649</name>
</gene>
<dbReference type="Gene3D" id="1.10.10.60">
    <property type="entry name" value="Homeodomain-like"/>
    <property type="match status" value="1"/>
</dbReference>
<evidence type="ECO:0000256" key="9">
    <source>
        <dbReference type="SAM" id="MobiDB-lite"/>
    </source>
</evidence>
<evidence type="ECO:0000256" key="4">
    <source>
        <dbReference type="ARBA" id="ARBA00023125"/>
    </source>
</evidence>
<sequence>TAEHQTRSEMNGIFGRLPPCTMNGYNYSRPQSMDFYDPTEAVMYGPPRKQRRERTTYTKAQLEILDELFAKTKYPDIFMREEVAMKINLPESRVQVWFKNRRAKFRQQNKQQQGAPSKPKPTAAKPRKSPTPPASQHVQDPSPKPSPIAQAPPQQFNNFTFNGPNWPSKHNMQEMANFHRQANYQKFINNGMNGFPPSNFGPTSSPQAHFYPSHEQYFSYMSNAGPVSNEMSRNRLESTMMC</sequence>
<dbReference type="GO" id="GO:0000981">
    <property type="term" value="F:DNA-binding transcription factor activity, RNA polymerase II-specific"/>
    <property type="evidence" value="ECO:0007669"/>
    <property type="project" value="InterPro"/>
</dbReference>
<dbReference type="GO" id="GO:0000978">
    <property type="term" value="F:RNA polymerase II cis-regulatory region sequence-specific DNA binding"/>
    <property type="evidence" value="ECO:0007669"/>
    <property type="project" value="TreeGrafter"/>
</dbReference>